<reference evidence="5" key="1">
    <citation type="journal article" date="2023" name="IScience">
        <title>Live-bearing cockroach genome reveals convergent evolutionary mechanisms linked to viviparity in insects and beyond.</title>
        <authorList>
            <person name="Fouks B."/>
            <person name="Harrison M.C."/>
            <person name="Mikhailova A.A."/>
            <person name="Marchal E."/>
            <person name="English S."/>
            <person name="Carruthers M."/>
            <person name="Jennings E.C."/>
            <person name="Chiamaka E.L."/>
            <person name="Frigard R.A."/>
            <person name="Pippel M."/>
            <person name="Attardo G.M."/>
            <person name="Benoit J.B."/>
            <person name="Bornberg-Bauer E."/>
            <person name="Tobe S.S."/>
        </authorList>
    </citation>
    <scope>NUCLEOTIDE SEQUENCE</scope>
    <source>
        <strain evidence="5">Stay&amp;Tobe</strain>
    </source>
</reference>
<dbReference type="SMART" id="SM00520">
    <property type="entry name" value="BASIC"/>
    <property type="match status" value="1"/>
</dbReference>
<dbReference type="SUPFAM" id="SSF47459">
    <property type="entry name" value="HLH, helix-loop-helix DNA-binding domain"/>
    <property type="match status" value="1"/>
</dbReference>
<dbReference type="PANTHER" id="PTHR11534:SF9">
    <property type="entry name" value="MYOGENIC-DETERMINATION PROTEIN"/>
    <property type="match status" value="1"/>
</dbReference>
<comment type="subcellular location">
    <subcellularLocation>
        <location evidence="1">Nucleus</location>
    </subcellularLocation>
</comment>
<sequence length="187" mass="21242">NSFNIAHLIYTFKRGTSYSEFHTLLNITSDEEQHYEEHLISRYNQHQISSPTLPYGRAENVLGGGDAVSTPHNPMSHHGPRRCLLWACKACKKKTVTVDRRKAATLRERRRLRKVNEAFELLKRRTCTNPNQRLPKVEILRNAIEYIESLEDLLQGTQHDGTGSSGQAKFDIVGSVSSCRTGSSDYL</sequence>
<feature type="non-terminal residue" evidence="5">
    <location>
        <position position="1"/>
    </location>
</feature>
<dbReference type="Pfam" id="PF00010">
    <property type="entry name" value="HLH"/>
    <property type="match status" value="1"/>
</dbReference>
<reference evidence="5" key="2">
    <citation type="submission" date="2023-05" db="EMBL/GenBank/DDBJ databases">
        <authorList>
            <person name="Fouks B."/>
        </authorList>
    </citation>
    <scope>NUCLEOTIDE SEQUENCE</scope>
    <source>
        <strain evidence="5">Stay&amp;Tobe</strain>
        <tissue evidence="5">Testes</tissue>
    </source>
</reference>
<dbReference type="InterPro" id="IPR011598">
    <property type="entry name" value="bHLH_dom"/>
</dbReference>
<protein>
    <recommendedName>
        <fullName evidence="4">BHLH domain-containing protein</fullName>
    </recommendedName>
</protein>
<dbReference type="InterPro" id="IPR002546">
    <property type="entry name" value="MyoD_N"/>
</dbReference>
<dbReference type="SMART" id="SM00353">
    <property type="entry name" value="HLH"/>
    <property type="match status" value="1"/>
</dbReference>
<organism evidence="5 6">
    <name type="scientific">Diploptera punctata</name>
    <name type="common">Pacific beetle cockroach</name>
    <dbReference type="NCBI Taxonomy" id="6984"/>
    <lineage>
        <taxon>Eukaryota</taxon>
        <taxon>Metazoa</taxon>
        <taxon>Ecdysozoa</taxon>
        <taxon>Arthropoda</taxon>
        <taxon>Hexapoda</taxon>
        <taxon>Insecta</taxon>
        <taxon>Pterygota</taxon>
        <taxon>Neoptera</taxon>
        <taxon>Polyneoptera</taxon>
        <taxon>Dictyoptera</taxon>
        <taxon>Blattodea</taxon>
        <taxon>Blaberoidea</taxon>
        <taxon>Blaberidae</taxon>
        <taxon>Diplopterinae</taxon>
        <taxon>Diploptera</taxon>
    </lineage>
</organism>
<dbReference type="PROSITE" id="PS50888">
    <property type="entry name" value="BHLH"/>
    <property type="match status" value="1"/>
</dbReference>
<dbReference type="CDD" id="cd19699">
    <property type="entry name" value="bHLH_TS_dMYOD_like"/>
    <property type="match status" value="1"/>
</dbReference>
<dbReference type="PANTHER" id="PTHR11534">
    <property type="entry name" value="MYOGENIC FACTOR"/>
    <property type="match status" value="1"/>
</dbReference>
<feature type="domain" description="BHLH" evidence="4">
    <location>
        <begin position="99"/>
        <end position="150"/>
    </location>
</feature>
<proteinExistence type="predicted"/>
<evidence type="ECO:0000256" key="3">
    <source>
        <dbReference type="ARBA" id="ARBA00023242"/>
    </source>
</evidence>
<dbReference type="InterPro" id="IPR036638">
    <property type="entry name" value="HLH_DNA-bd_sf"/>
</dbReference>
<feature type="non-terminal residue" evidence="5">
    <location>
        <position position="187"/>
    </location>
</feature>
<dbReference type="FunFam" id="4.10.280.10:FF:000005">
    <property type="entry name" value="Myogenic factor"/>
    <property type="match status" value="1"/>
</dbReference>
<evidence type="ECO:0000313" key="5">
    <source>
        <dbReference type="EMBL" id="KAJ9577505.1"/>
    </source>
</evidence>
<evidence type="ECO:0000313" key="6">
    <source>
        <dbReference type="Proteomes" id="UP001233999"/>
    </source>
</evidence>
<dbReference type="GO" id="GO:0046983">
    <property type="term" value="F:protein dimerization activity"/>
    <property type="evidence" value="ECO:0007669"/>
    <property type="project" value="InterPro"/>
</dbReference>
<dbReference type="GO" id="GO:0007517">
    <property type="term" value="P:muscle organ development"/>
    <property type="evidence" value="ECO:0007669"/>
    <property type="project" value="InterPro"/>
</dbReference>
<dbReference type="GO" id="GO:0000981">
    <property type="term" value="F:DNA-binding transcription factor activity, RNA polymerase II-specific"/>
    <property type="evidence" value="ECO:0007669"/>
    <property type="project" value="TreeGrafter"/>
</dbReference>
<dbReference type="AlphaFoldDB" id="A0AAD7ZB76"/>
<dbReference type="Pfam" id="PF01586">
    <property type="entry name" value="Basic"/>
    <property type="match status" value="1"/>
</dbReference>
<accession>A0AAD7ZB76</accession>
<evidence type="ECO:0000256" key="1">
    <source>
        <dbReference type="ARBA" id="ARBA00004123"/>
    </source>
</evidence>
<comment type="caution">
    <text evidence="5">The sequence shown here is derived from an EMBL/GenBank/DDBJ whole genome shotgun (WGS) entry which is preliminary data.</text>
</comment>
<dbReference type="GO" id="GO:0045663">
    <property type="term" value="P:positive regulation of myoblast differentiation"/>
    <property type="evidence" value="ECO:0007669"/>
    <property type="project" value="TreeGrafter"/>
</dbReference>
<dbReference type="EMBL" id="JASPKZ010009355">
    <property type="protein sequence ID" value="KAJ9577505.1"/>
    <property type="molecule type" value="Genomic_DNA"/>
</dbReference>
<keyword evidence="6" id="KW-1185">Reference proteome</keyword>
<dbReference type="GO" id="GO:0005634">
    <property type="term" value="C:nucleus"/>
    <property type="evidence" value="ECO:0007669"/>
    <property type="project" value="UniProtKB-SubCell"/>
</dbReference>
<evidence type="ECO:0000259" key="4">
    <source>
        <dbReference type="PROSITE" id="PS50888"/>
    </source>
</evidence>
<keyword evidence="3" id="KW-0539">Nucleus</keyword>
<gene>
    <name evidence="5" type="ORF">L9F63_005878</name>
</gene>
<name>A0AAD7ZB76_DIPPU</name>
<dbReference type="Gene3D" id="4.10.280.10">
    <property type="entry name" value="Helix-loop-helix DNA-binding domain"/>
    <property type="match status" value="1"/>
</dbReference>
<dbReference type="Proteomes" id="UP001233999">
    <property type="component" value="Unassembled WGS sequence"/>
</dbReference>
<dbReference type="GO" id="GO:0000978">
    <property type="term" value="F:RNA polymerase II cis-regulatory region sequence-specific DNA binding"/>
    <property type="evidence" value="ECO:0007669"/>
    <property type="project" value="TreeGrafter"/>
</dbReference>
<evidence type="ECO:0000256" key="2">
    <source>
        <dbReference type="ARBA" id="ARBA00023125"/>
    </source>
</evidence>
<dbReference type="InterPro" id="IPR039704">
    <property type="entry name" value="Myogenic_factor"/>
</dbReference>
<keyword evidence="2" id="KW-0238">DNA-binding</keyword>